<sequence length="156" mass="17146">MCTCSALFWLKAFSQTVGGGTSHPGPSLGLPVWMRLWRSSWLGLAKAFSHVSHLNTRGAHTLPHPKRGTGTSVLSWRGRTLRCVARLKAFLHTGQTWMRSRPWAALLCCSSWPAEVKLQPHSRHTCSRASFSGAPPGPRLVETSVTCNRAESQPNC</sequence>
<evidence type="ECO:0000313" key="2">
    <source>
        <dbReference type="Ensembl" id="ENSMMSP00000011301.1"/>
    </source>
</evidence>
<name>A0A8C6DAJ7_MOSMO</name>
<keyword evidence="1" id="KW-0732">Signal</keyword>
<feature type="signal peptide" evidence="1">
    <location>
        <begin position="1"/>
        <end position="19"/>
    </location>
</feature>
<organism evidence="2 3">
    <name type="scientific">Moschus moschiferus</name>
    <name type="common">Siberian musk deer</name>
    <name type="synonym">Moschus sibiricus</name>
    <dbReference type="NCBI Taxonomy" id="68415"/>
    <lineage>
        <taxon>Eukaryota</taxon>
        <taxon>Metazoa</taxon>
        <taxon>Chordata</taxon>
        <taxon>Craniata</taxon>
        <taxon>Vertebrata</taxon>
        <taxon>Euteleostomi</taxon>
        <taxon>Mammalia</taxon>
        <taxon>Eutheria</taxon>
        <taxon>Laurasiatheria</taxon>
        <taxon>Artiodactyla</taxon>
        <taxon>Ruminantia</taxon>
        <taxon>Pecora</taxon>
        <taxon>Moschidae</taxon>
        <taxon>Moschus</taxon>
    </lineage>
</organism>
<dbReference type="Proteomes" id="UP000694544">
    <property type="component" value="Unplaced"/>
</dbReference>
<reference evidence="2" key="2">
    <citation type="submission" date="2025-09" db="UniProtKB">
        <authorList>
            <consortium name="Ensembl"/>
        </authorList>
    </citation>
    <scope>IDENTIFICATION</scope>
</reference>
<dbReference type="GeneTree" id="ENSGT01030000234871"/>
<proteinExistence type="predicted"/>
<evidence type="ECO:0008006" key="4">
    <source>
        <dbReference type="Google" id="ProtNLM"/>
    </source>
</evidence>
<reference evidence="2" key="1">
    <citation type="submission" date="2025-08" db="UniProtKB">
        <authorList>
            <consortium name="Ensembl"/>
        </authorList>
    </citation>
    <scope>IDENTIFICATION</scope>
</reference>
<evidence type="ECO:0000256" key="1">
    <source>
        <dbReference type="SAM" id="SignalP"/>
    </source>
</evidence>
<dbReference type="Ensembl" id="ENSMMST00000012475.1">
    <property type="protein sequence ID" value="ENSMMSP00000011301.1"/>
    <property type="gene ID" value="ENSMMSG00000008670.1"/>
</dbReference>
<feature type="chain" id="PRO_5034993047" description="Secreted protein" evidence="1">
    <location>
        <begin position="20"/>
        <end position="156"/>
    </location>
</feature>
<keyword evidence="3" id="KW-1185">Reference proteome</keyword>
<evidence type="ECO:0000313" key="3">
    <source>
        <dbReference type="Proteomes" id="UP000694544"/>
    </source>
</evidence>
<protein>
    <recommendedName>
        <fullName evidence="4">Secreted protein</fullName>
    </recommendedName>
</protein>
<dbReference type="AlphaFoldDB" id="A0A8C6DAJ7"/>
<accession>A0A8C6DAJ7</accession>